<dbReference type="EMBL" id="JACNEP010000042">
    <property type="protein sequence ID" value="MBC3767929.1"/>
    <property type="molecule type" value="Genomic_DNA"/>
</dbReference>
<reference evidence="3" key="2">
    <citation type="submission" date="2020-08" db="EMBL/GenBank/DDBJ databases">
        <authorList>
            <person name="Lai Q."/>
        </authorList>
    </citation>
    <scope>NUCLEOTIDE SEQUENCE</scope>
    <source>
        <strain evidence="3">S27-2</strain>
    </source>
</reference>
<keyword evidence="1" id="KW-0812">Transmembrane</keyword>
<evidence type="ECO:0000313" key="3">
    <source>
        <dbReference type="EMBL" id="MBC3767929.1"/>
    </source>
</evidence>
<dbReference type="InterPro" id="IPR012337">
    <property type="entry name" value="RNaseH-like_sf"/>
</dbReference>
<dbReference type="InterPro" id="IPR047658">
    <property type="entry name" value="IS4-like_transpos"/>
</dbReference>
<keyword evidence="1" id="KW-0472">Membrane</keyword>
<dbReference type="Pfam" id="PF01609">
    <property type="entry name" value="DDE_Tnp_1"/>
    <property type="match status" value="1"/>
</dbReference>
<sequence length="396" mass="45615">MNACILLHEEIATACPHIHNARLSALLDVTDTACKYQKCSLTGLGRTLISSAKTKHCIKKIDRLLGNSHLQSERKDIYKALASRFVQVGSYPVILIDWSQINEEAGFHILRASLASEGRAITLYEEVHPKNKSHNREVHGAFLDVLQYILPADVQPLLITDAGFKNPWFKQVQRKGWYWLGRIRHFTQFKTQDTEKWIPCRSLNDLATNNPTYLGRIELAKRNAIVCCAHLYKKPLQGRTKRTQGKRVSQRTNSRSYSAREREPWFLVTNIPHEKLSSNQAVALYTTRMQIEENFRDTKNQRIGLSLKESKSRTEQRLEILLLVVFLATHILWLIGIKATSVGLHKHYQANTIRDRAVLSMFNLGLQVLRKQPELIHLFLLKELMEIVHSKGKLWN</sequence>
<dbReference type="GO" id="GO:0004803">
    <property type="term" value="F:transposase activity"/>
    <property type="evidence" value="ECO:0007669"/>
    <property type="project" value="InterPro"/>
</dbReference>
<dbReference type="RefSeq" id="WP_186508694.1">
    <property type="nucleotide sequence ID" value="NZ_JACNEP010000042.1"/>
</dbReference>
<dbReference type="PANTHER" id="PTHR35404">
    <property type="entry name" value="TRANSPOSASE OF TN10"/>
    <property type="match status" value="1"/>
</dbReference>
<evidence type="ECO:0000256" key="1">
    <source>
        <dbReference type="SAM" id="Phobius"/>
    </source>
</evidence>
<dbReference type="Proteomes" id="UP000601768">
    <property type="component" value="Unassembled WGS sequence"/>
</dbReference>
<evidence type="ECO:0000313" key="4">
    <source>
        <dbReference type="Proteomes" id="UP000601768"/>
    </source>
</evidence>
<comment type="caution">
    <text evidence="3">The sequence shown here is derived from an EMBL/GenBank/DDBJ whole genome shotgun (WGS) entry which is preliminary data.</text>
</comment>
<dbReference type="AlphaFoldDB" id="A0A8J6IXZ5"/>
<dbReference type="SUPFAM" id="SSF53098">
    <property type="entry name" value="Ribonuclease H-like"/>
    <property type="match status" value="1"/>
</dbReference>
<accession>A0A8J6IXZ5</accession>
<keyword evidence="4" id="KW-1185">Reference proteome</keyword>
<organism evidence="3 4">
    <name type="scientific">Neptunicella marina</name>
    <dbReference type="NCBI Taxonomy" id="2125989"/>
    <lineage>
        <taxon>Bacteria</taxon>
        <taxon>Pseudomonadati</taxon>
        <taxon>Pseudomonadota</taxon>
        <taxon>Gammaproteobacteria</taxon>
        <taxon>Alteromonadales</taxon>
        <taxon>Alteromonadaceae</taxon>
        <taxon>Neptunicella</taxon>
    </lineage>
</organism>
<dbReference type="GO" id="GO:0006313">
    <property type="term" value="P:DNA transposition"/>
    <property type="evidence" value="ECO:0007669"/>
    <property type="project" value="InterPro"/>
</dbReference>
<dbReference type="PANTHER" id="PTHR35404:SF8">
    <property type="entry name" value="TRANSPOSASE OF TN10"/>
    <property type="match status" value="1"/>
</dbReference>
<reference evidence="3" key="1">
    <citation type="journal article" date="2018" name="Int. J. Syst. Evol. Microbiol.">
        <title>Neptunicella marina gen. nov., sp. nov., isolated from surface seawater.</title>
        <authorList>
            <person name="Liu X."/>
            <person name="Lai Q."/>
            <person name="Du Y."/>
            <person name="Zhang X."/>
            <person name="Liu Z."/>
            <person name="Sun F."/>
            <person name="Shao Z."/>
        </authorList>
    </citation>
    <scope>NUCLEOTIDE SEQUENCE</scope>
    <source>
        <strain evidence="3">S27-2</strain>
    </source>
</reference>
<dbReference type="NCBIfam" id="NF033591">
    <property type="entry name" value="transpos_IS4_2"/>
    <property type="match status" value="1"/>
</dbReference>
<gene>
    <name evidence="3" type="ORF">H8B19_18820</name>
</gene>
<protein>
    <submittedName>
        <fullName evidence="3">IS4 family transposase</fullName>
    </submittedName>
</protein>
<dbReference type="InterPro" id="IPR002559">
    <property type="entry name" value="Transposase_11"/>
</dbReference>
<proteinExistence type="predicted"/>
<evidence type="ECO:0000259" key="2">
    <source>
        <dbReference type="Pfam" id="PF01609"/>
    </source>
</evidence>
<name>A0A8J6IXZ5_9ALTE</name>
<dbReference type="GO" id="GO:0003677">
    <property type="term" value="F:DNA binding"/>
    <property type="evidence" value="ECO:0007669"/>
    <property type="project" value="InterPro"/>
</dbReference>
<feature type="domain" description="Transposase IS4-like" evidence="2">
    <location>
        <begin position="91"/>
        <end position="326"/>
    </location>
</feature>
<keyword evidence="1" id="KW-1133">Transmembrane helix</keyword>
<feature type="transmembrane region" description="Helical" evidence="1">
    <location>
        <begin position="320"/>
        <end position="337"/>
    </location>
</feature>